<dbReference type="InterPro" id="IPR052164">
    <property type="entry name" value="Anthracycline_SecMetBiosynth"/>
</dbReference>
<evidence type="ECO:0000313" key="3">
    <source>
        <dbReference type="EMBL" id="MBY6140703.1"/>
    </source>
</evidence>
<keyword evidence="4" id="KW-1185">Reference proteome</keyword>
<comment type="caution">
    <text evidence="3">The sequence shown here is derived from an EMBL/GenBank/DDBJ whole genome shotgun (WGS) entry which is preliminary data.</text>
</comment>
<feature type="transmembrane region" description="Helical" evidence="1">
    <location>
        <begin position="266"/>
        <end position="293"/>
    </location>
</feature>
<dbReference type="Pfam" id="PF18029">
    <property type="entry name" value="Glyoxalase_6"/>
    <property type="match status" value="1"/>
</dbReference>
<organism evidence="3 4">
    <name type="scientific">Leisingera daeponensis</name>
    <dbReference type="NCBI Taxonomy" id="405746"/>
    <lineage>
        <taxon>Bacteria</taxon>
        <taxon>Pseudomonadati</taxon>
        <taxon>Pseudomonadota</taxon>
        <taxon>Alphaproteobacteria</taxon>
        <taxon>Rhodobacterales</taxon>
        <taxon>Roseobacteraceae</taxon>
        <taxon>Leisingera</taxon>
    </lineage>
</organism>
<dbReference type="InterPro" id="IPR037523">
    <property type="entry name" value="VOC_core"/>
</dbReference>
<protein>
    <submittedName>
        <fullName evidence="3">VOC family protein</fullName>
    </submittedName>
</protein>
<dbReference type="Proteomes" id="UP000766629">
    <property type="component" value="Unassembled WGS sequence"/>
</dbReference>
<dbReference type="InterPro" id="IPR041581">
    <property type="entry name" value="Glyoxalase_6"/>
</dbReference>
<dbReference type="CDD" id="cd07247">
    <property type="entry name" value="SgaA_N_like"/>
    <property type="match status" value="1"/>
</dbReference>
<dbReference type="EMBL" id="JAHVJA010000006">
    <property type="protein sequence ID" value="MBY6140703.1"/>
    <property type="molecule type" value="Genomic_DNA"/>
</dbReference>
<dbReference type="SUPFAM" id="SSF54593">
    <property type="entry name" value="Glyoxalase/Bleomycin resistance protein/Dihydroxybiphenyl dioxygenase"/>
    <property type="match status" value="1"/>
</dbReference>
<feature type="transmembrane region" description="Helical" evidence="1">
    <location>
        <begin position="313"/>
        <end position="336"/>
    </location>
</feature>
<evidence type="ECO:0000259" key="2">
    <source>
        <dbReference type="PROSITE" id="PS51819"/>
    </source>
</evidence>
<evidence type="ECO:0000256" key="1">
    <source>
        <dbReference type="SAM" id="Phobius"/>
    </source>
</evidence>
<name>A0ABS7NHL0_9RHOB</name>
<dbReference type="PANTHER" id="PTHR33993:SF14">
    <property type="entry name" value="GB|AAF24581.1"/>
    <property type="match status" value="1"/>
</dbReference>
<dbReference type="InterPro" id="IPR029068">
    <property type="entry name" value="Glyas_Bleomycin-R_OHBP_Dase"/>
</dbReference>
<dbReference type="PANTHER" id="PTHR33993">
    <property type="entry name" value="GLYOXALASE-RELATED"/>
    <property type="match status" value="1"/>
</dbReference>
<dbReference type="PROSITE" id="PS51819">
    <property type="entry name" value="VOC"/>
    <property type="match status" value="1"/>
</dbReference>
<dbReference type="Gene3D" id="3.10.180.10">
    <property type="entry name" value="2,3-Dihydroxybiphenyl 1,2-Dioxygenase, domain 1"/>
    <property type="match status" value="2"/>
</dbReference>
<dbReference type="RefSeq" id="WP_222508886.1">
    <property type="nucleotide sequence ID" value="NZ_JAHVJA010000006.1"/>
</dbReference>
<gene>
    <name evidence="3" type="ORF">KUV26_14760</name>
</gene>
<evidence type="ECO:0000313" key="4">
    <source>
        <dbReference type="Proteomes" id="UP000766629"/>
    </source>
</evidence>
<accession>A0ABS7NHL0</accession>
<reference evidence="3 4" key="1">
    <citation type="submission" date="2021-06" db="EMBL/GenBank/DDBJ databases">
        <title>50 bacteria genomes isolated from Dapeng, Shenzhen, China.</title>
        <authorList>
            <person name="Zheng W."/>
            <person name="Yu S."/>
            <person name="Huang Y."/>
        </authorList>
    </citation>
    <scope>NUCLEOTIDE SEQUENCE [LARGE SCALE GENOMIC DNA]</scope>
    <source>
        <strain evidence="3 4">DP1N14-2</strain>
    </source>
</reference>
<proteinExistence type="predicted"/>
<feature type="domain" description="VOC" evidence="2">
    <location>
        <begin position="2"/>
        <end position="119"/>
    </location>
</feature>
<keyword evidence="1" id="KW-0472">Membrane</keyword>
<keyword evidence="1" id="KW-1133">Transmembrane helix</keyword>
<sequence length="337" mass="37234">MTIGHFIWTDLSTFDMALARKTYADLFGWSFGGDGGYDFARDKAQAAAAVFPMPEYLARINMPSFWMSYVHVENLDASVEAARRHEGAIIEISPQPFDEHSRIALVRDPSGAGFTMVEGSSLAPPQGPPQPGHVVRRCHHLPDVVLIEGFYKDLFGWTFHKTADTPWPVYDIRHPDGSLAAVAEEVPEEIRGKFRYWMPCFAVRSQQEAKQTLSALGGEVTVELPDGRLMGADPQGAAFMIRALEPEDSIGAKAGQSVKLPWKAGLGLLCIWLAVVLDIPLFWGVLFLLWSWPALRTGCADFIEPVRRSTHPLLYWGLTGTWIGLSLWVIAGALAAL</sequence>
<keyword evidence="1" id="KW-0812">Transmembrane</keyword>